<dbReference type="AlphaFoldDB" id="A0A0C3PYP2"/>
<dbReference type="InterPro" id="IPR000073">
    <property type="entry name" value="AB_hydrolase_1"/>
</dbReference>
<dbReference type="SUPFAM" id="SSF53474">
    <property type="entry name" value="alpha/beta-Hydrolases"/>
    <property type="match status" value="1"/>
</dbReference>
<dbReference type="FunCoup" id="A0A0C3PYP2">
    <property type="interactions" value="294"/>
</dbReference>
<dbReference type="EMBL" id="KN831944">
    <property type="protein sequence ID" value="KIO14806.1"/>
    <property type="molecule type" value="Genomic_DNA"/>
</dbReference>
<evidence type="ECO:0000259" key="3">
    <source>
        <dbReference type="Pfam" id="PF12697"/>
    </source>
</evidence>
<evidence type="ECO:0000256" key="1">
    <source>
        <dbReference type="ARBA" id="ARBA00008645"/>
    </source>
</evidence>
<proteinExistence type="inferred from homology"/>
<dbReference type="GO" id="GO:0052689">
    <property type="term" value="F:carboxylic ester hydrolase activity"/>
    <property type="evidence" value="ECO:0007669"/>
    <property type="project" value="TreeGrafter"/>
</dbReference>
<dbReference type="OrthoDB" id="8119704at2759"/>
<dbReference type="InterPro" id="IPR029058">
    <property type="entry name" value="AB_hydrolase_fold"/>
</dbReference>
<name>A0A0C3PYP2_PISTI</name>
<dbReference type="STRING" id="870435.A0A0C3PYP2"/>
<comment type="similarity">
    <text evidence="1">Belongs to the AB hydrolase superfamily.</text>
</comment>
<accession>A0A0C3PYP2</accession>
<organism evidence="4 5">
    <name type="scientific">Pisolithus tinctorius Marx 270</name>
    <dbReference type="NCBI Taxonomy" id="870435"/>
    <lineage>
        <taxon>Eukaryota</taxon>
        <taxon>Fungi</taxon>
        <taxon>Dikarya</taxon>
        <taxon>Basidiomycota</taxon>
        <taxon>Agaricomycotina</taxon>
        <taxon>Agaricomycetes</taxon>
        <taxon>Agaricomycetidae</taxon>
        <taxon>Boletales</taxon>
        <taxon>Sclerodermatineae</taxon>
        <taxon>Pisolithaceae</taxon>
        <taxon>Pisolithus</taxon>
    </lineage>
</organism>
<evidence type="ECO:0000313" key="4">
    <source>
        <dbReference type="EMBL" id="KIO14806.1"/>
    </source>
</evidence>
<reference evidence="4 5" key="1">
    <citation type="submission" date="2014-04" db="EMBL/GenBank/DDBJ databases">
        <authorList>
            <consortium name="DOE Joint Genome Institute"/>
            <person name="Kuo A."/>
            <person name="Kohler A."/>
            <person name="Costa M.D."/>
            <person name="Nagy L.G."/>
            <person name="Floudas D."/>
            <person name="Copeland A."/>
            <person name="Barry K.W."/>
            <person name="Cichocki N."/>
            <person name="Veneault-Fourrey C."/>
            <person name="LaButti K."/>
            <person name="Lindquist E.A."/>
            <person name="Lipzen A."/>
            <person name="Lundell T."/>
            <person name="Morin E."/>
            <person name="Murat C."/>
            <person name="Sun H."/>
            <person name="Tunlid A."/>
            <person name="Henrissat B."/>
            <person name="Grigoriev I.V."/>
            <person name="Hibbett D.S."/>
            <person name="Martin F."/>
            <person name="Nordberg H.P."/>
            <person name="Cantor M.N."/>
            <person name="Hua S.X."/>
        </authorList>
    </citation>
    <scope>NUCLEOTIDE SEQUENCE [LARGE SCALE GENOMIC DNA]</scope>
    <source>
        <strain evidence="4 5">Marx 270</strain>
    </source>
</reference>
<evidence type="ECO:0000256" key="2">
    <source>
        <dbReference type="ARBA" id="ARBA00022801"/>
    </source>
</evidence>
<feature type="domain" description="AB hydrolase-1" evidence="3">
    <location>
        <begin position="32"/>
        <end position="271"/>
    </location>
</feature>
<protein>
    <recommendedName>
        <fullName evidence="3">AB hydrolase-1 domain-containing protein</fullName>
    </recommendedName>
</protein>
<gene>
    <name evidence="4" type="ORF">M404DRAFT_991555</name>
</gene>
<sequence>MHQRRPLSGLSSVPLAYDEYIPPNGNVTDQPLVILHGFFGSKRNWQSLSKAFMRELQRPVYALDLRNHGSSPHSRPMTYLHMAADVLDFIRTLSLSNVSLLGHSMGGKVAMTLALHPETPADILTKVVVSDIAPVRAKVSEDTVLHIKGMETIERNGIATRKEADEILEGYEKDPLVRAFLLTNLDTNSRSAALKFKIPIDILKEGRSEIESFPWAPGERSFHGNTLFVKGTKSKYINRGNVPIIKQFFPEATVTELDAGHWIHAEKPNEFKKLVTDYILHAGT</sequence>
<dbReference type="PANTHER" id="PTHR46118">
    <property type="entry name" value="PROTEIN ABHD11"/>
    <property type="match status" value="1"/>
</dbReference>
<dbReference type="Pfam" id="PF12697">
    <property type="entry name" value="Abhydrolase_6"/>
    <property type="match status" value="1"/>
</dbReference>
<dbReference type="PANTHER" id="PTHR46118:SF4">
    <property type="entry name" value="PROTEIN ABHD11"/>
    <property type="match status" value="1"/>
</dbReference>
<keyword evidence="2" id="KW-0378">Hydrolase</keyword>
<evidence type="ECO:0000313" key="5">
    <source>
        <dbReference type="Proteomes" id="UP000054217"/>
    </source>
</evidence>
<dbReference type="InParanoid" id="A0A0C3PYP2"/>
<dbReference type="Gene3D" id="3.40.50.1820">
    <property type="entry name" value="alpha/beta hydrolase"/>
    <property type="match status" value="1"/>
</dbReference>
<dbReference type="HOGENOM" id="CLU_020336_53_0_1"/>
<reference evidence="5" key="2">
    <citation type="submission" date="2015-01" db="EMBL/GenBank/DDBJ databases">
        <title>Evolutionary Origins and Diversification of the Mycorrhizal Mutualists.</title>
        <authorList>
            <consortium name="DOE Joint Genome Institute"/>
            <consortium name="Mycorrhizal Genomics Consortium"/>
            <person name="Kohler A."/>
            <person name="Kuo A."/>
            <person name="Nagy L.G."/>
            <person name="Floudas D."/>
            <person name="Copeland A."/>
            <person name="Barry K.W."/>
            <person name="Cichocki N."/>
            <person name="Veneault-Fourrey C."/>
            <person name="LaButti K."/>
            <person name="Lindquist E.A."/>
            <person name="Lipzen A."/>
            <person name="Lundell T."/>
            <person name="Morin E."/>
            <person name="Murat C."/>
            <person name="Riley R."/>
            <person name="Ohm R."/>
            <person name="Sun H."/>
            <person name="Tunlid A."/>
            <person name="Henrissat B."/>
            <person name="Grigoriev I.V."/>
            <person name="Hibbett D.S."/>
            <person name="Martin F."/>
        </authorList>
    </citation>
    <scope>NUCLEOTIDE SEQUENCE [LARGE SCALE GENOMIC DNA]</scope>
    <source>
        <strain evidence="5">Marx 270</strain>
    </source>
</reference>
<keyword evidence="5" id="KW-1185">Reference proteome</keyword>
<dbReference type="GO" id="GO:0005739">
    <property type="term" value="C:mitochondrion"/>
    <property type="evidence" value="ECO:0007669"/>
    <property type="project" value="TreeGrafter"/>
</dbReference>
<dbReference type="Proteomes" id="UP000054217">
    <property type="component" value="Unassembled WGS sequence"/>
</dbReference>